<evidence type="ECO:0000256" key="2">
    <source>
        <dbReference type="ARBA" id="ARBA00023125"/>
    </source>
</evidence>
<dbReference type="EMBL" id="NEVT01000007">
    <property type="protein sequence ID" value="OZI73789.1"/>
    <property type="molecule type" value="Genomic_DNA"/>
</dbReference>
<dbReference type="SUPFAM" id="SSF46689">
    <property type="entry name" value="Homeodomain-like"/>
    <property type="match status" value="2"/>
</dbReference>
<sequence length="327" mass="35270">MAPKIPAPTPGHDLASELLMGMRLVGVKYRRIEMDAPFGLAFGNAPGRAQFHFIGRGPVLLRTASGQEFPLATGDALLLPQGGQHELLSAPDVASRDIDVFASTNLCATVCAVTPPDGAACPVSGVLIFSGCMEFDLGGMQLLVASMPEVMFVGTLLERNPELRPMLEAMERESLARRAGFAGILARLADVVSAFIVRAWAECGCGDATGWVQALRDPRLGKVFLALHRDPGRNWTVAELAAEMGSSRSVFAERFLAVTGMTPVRYLTELRMRLAMQWISRDREAIETVAYRLGYGSLAAFSRAFKRVLGHPPGELRRAAPLPAPPN</sequence>
<dbReference type="PROSITE" id="PS00041">
    <property type="entry name" value="HTH_ARAC_FAMILY_1"/>
    <property type="match status" value="1"/>
</dbReference>
<dbReference type="PROSITE" id="PS01124">
    <property type="entry name" value="HTH_ARAC_FAMILY_2"/>
    <property type="match status" value="1"/>
</dbReference>
<keyword evidence="1" id="KW-0805">Transcription regulation</keyword>
<name>A0A261VI99_9BORD</name>
<gene>
    <name evidence="5" type="ORF">CAL24_18275</name>
</gene>
<reference evidence="6" key="1">
    <citation type="submission" date="2017-05" db="EMBL/GenBank/DDBJ databases">
        <title>Complete and WGS of Bordetella genogroups.</title>
        <authorList>
            <person name="Spilker T."/>
            <person name="Lipuma J."/>
        </authorList>
    </citation>
    <scope>NUCLEOTIDE SEQUENCE [LARGE SCALE GENOMIC DNA]</scope>
    <source>
        <strain evidence="6">AU8256</strain>
    </source>
</reference>
<keyword evidence="6" id="KW-1185">Reference proteome</keyword>
<dbReference type="GO" id="GO:0003700">
    <property type="term" value="F:DNA-binding transcription factor activity"/>
    <property type="evidence" value="ECO:0007669"/>
    <property type="project" value="InterPro"/>
</dbReference>
<dbReference type="SMART" id="SM00342">
    <property type="entry name" value="HTH_ARAC"/>
    <property type="match status" value="1"/>
</dbReference>
<keyword evidence="3" id="KW-0804">Transcription</keyword>
<dbReference type="PANTHER" id="PTHR46796:SF7">
    <property type="entry name" value="ARAC FAMILY TRANSCRIPTIONAL REGULATOR"/>
    <property type="match status" value="1"/>
</dbReference>
<evidence type="ECO:0000259" key="4">
    <source>
        <dbReference type="PROSITE" id="PS01124"/>
    </source>
</evidence>
<dbReference type="Pfam" id="PF12833">
    <property type="entry name" value="HTH_18"/>
    <property type="match status" value="1"/>
</dbReference>
<dbReference type="RefSeq" id="WP_094807496.1">
    <property type="nucleotide sequence ID" value="NZ_NEVT01000007.1"/>
</dbReference>
<accession>A0A261VI99</accession>
<evidence type="ECO:0000313" key="6">
    <source>
        <dbReference type="Proteomes" id="UP000215633"/>
    </source>
</evidence>
<evidence type="ECO:0000256" key="3">
    <source>
        <dbReference type="ARBA" id="ARBA00023163"/>
    </source>
</evidence>
<comment type="caution">
    <text evidence="5">The sequence shown here is derived from an EMBL/GenBank/DDBJ whole genome shotgun (WGS) entry which is preliminary data.</text>
</comment>
<evidence type="ECO:0000313" key="5">
    <source>
        <dbReference type="EMBL" id="OZI73789.1"/>
    </source>
</evidence>
<dbReference type="InterPro" id="IPR018062">
    <property type="entry name" value="HTH_AraC-typ_CS"/>
</dbReference>
<proteinExistence type="predicted"/>
<dbReference type="InterPro" id="IPR032783">
    <property type="entry name" value="AraC_lig"/>
</dbReference>
<dbReference type="AlphaFoldDB" id="A0A261VI99"/>
<dbReference type="PANTHER" id="PTHR46796">
    <property type="entry name" value="HTH-TYPE TRANSCRIPTIONAL ACTIVATOR RHAS-RELATED"/>
    <property type="match status" value="1"/>
</dbReference>
<dbReference type="InterPro" id="IPR009057">
    <property type="entry name" value="Homeodomain-like_sf"/>
</dbReference>
<evidence type="ECO:0000256" key="1">
    <source>
        <dbReference type="ARBA" id="ARBA00023015"/>
    </source>
</evidence>
<protein>
    <submittedName>
        <fullName evidence="5">AraC family transcriptional regulator</fullName>
    </submittedName>
</protein>
<dbReference type="InterPro" id="IPR050204">
    <property type="entry name" value="AraC_XylS_family_regulators"/>
</dbReference>
<organism evidence="5 6">
    <name type="scientific">Bordetella genomosp. 2</name>
    <dbReference type="NCBI Taxonomy" id="1983456"/>
    <lineage>
        <taxon>Bacteria</taxon>
        <taxon>Pseudomonadati</taxon>
        <taxon>Pseudomonadota</taxon>
        <taxon>Betaproteobacteria</taxon>
        <taxon>Burkholderiales</taxon>
        <taxon>Alcaligenaceae</taxon>
        <taxon>Bordetella</taxon>
    </lineage>
</organism>
<dbReference type="Proteomes" id="UP000215633">
    <property type="component" value="Unassembled WGS sequence"/>
</dbReference>
<feature type="domain" description="HTH araC/xylS-type" evidence="4">
    <location>
        <begin position="221"/>
        <end position="319"/>
    </location>
</feature>
<dbReference type="GO" id="GO:0043565">
    <property type="term" value="F:sequence-specific DNA binding"/>
    <property type="evidence" value="ECO:0007669"/>
    <property type="project" value="InterPro"/>
</dbReference>
<keyword evidence="2" id="KW-0238">DNA-binding</keyword>
<dbReference type="Pfam" id="PF12852">
    <property type="entry name" value="Cupin_6"/>
    <property type="match status" value="1"/>
</dbReference>
<dbReference type="InterPro" id="IPR018060">
    <property type="entry name" value="HTH_AraC"/>
</dbReference>
<dbReference type="Gene3D" id="1.10.10.60">
    <property type="entry name" value="Homeodomain-like"/>
    <property type="match status" value="2"/>
</dbReference>